<evidence type="ECO:0000256" key="1">
    <source>
        <dbReference type="SAM" id="Coils"/>
    </source>
</evidence>
<dbReference type="GO" id="GO:0045892">
    <property type="term" value="P:negative regulation of DNA-templated transcription"/>
    <property type="evidence" value="ECO:0007669"/>
    <property type="project" value="UniProtKB-ARBA"/>
</dbReference>
<gene>
    <name evidence="2" type="ORF">DAERI_020088</name>
</gene>
<sequence>MPGAYTPSPYSVKYPRGYNGAMTAPVPVSDREAEKTKILNRLRRLEGQIRGLQRMVEEEKNCVEVMTLYASAKSAFESTGDVILETYVEVCRARGVEPAELVRLLRLAR</sequence>
<dbReference type="PANTHER" id="PTHR33677:SF5">
    <property type="entry name" value="TRANSCRIPTIONAL REPRESSOR FRMR"/>
    <property type="match status" value="1"/>
</dbReference>
<protein>
    <submittedName>
        <fullName evidence="2">Transcriptional regulator</fullName>
    </submittedName>
</protein>
<dbReference type="GO" id="GO:0046872">
    <property type="term" value="F:metal ion binding"/>
    <property type="evidence" value="ECO:0007669"/>
    <property type="project" value="InterPro"/>
</dbReference>
<dbReference type="GO" id="GO:0003677">
    <property type="term" value="F:DNA binding"/>
    <property type="evidence" value="ECO:0007669"/>
    <property type="project" value="InterPro"/>
</dbReference>
<evidence type="ECO:0000313" key="2">
    <source>
        <dbReference type="EMBL" id="GBF04491.1"/>
    </source>
</evidence>
<dbReference type="AlphaFoldDB" id="A0A2I9DID8"/>
<dbReference type="InterPro" id="IPR038390">
    <property type="entry name" value="Metal_Tscrpt_repr_sf"/>
</dbReference>
<dbReference type="Pfam" id="PF02583">
    <property type="entry name" value="Trns_repr_metal"/>
    <property type="match status" value="1"/>
</dbReference>
<keyword evidence="1" id="KW-0175">Coiled coil</keyword>
<dbReference type="Gene3D" id="1.20.58.1000">
    <property type="entry name" value="Metal-sensitive repressor, helix protomer"/>
    <property type="match status" value="1"/>
</dbReference>
<dbReference type="InterPro" id="IPR003735">
    <property type="entry name" value="Metal_Tscrpt_repr"/>
</dbReference>
<reference evidence="3" key="1">
    <citation type="submission" date="2018-01" db="EMBL/GenBank/DDBJ databases">
        <title>Draft Genome Sequence of the Radioresistant Bacterium Deinococcus aerius TR0125, Isolated from the Higher Atmosphere above Japan.</title>
        <authorList>
            <person name="Satoh K."/>
            <person name="Arai H."/>
            <person name="Sanzen T."/>
            <person name="Kawaguchi Y."/>
            <person name="Hayashi H."/>
            <person name="Yokobori S."/>
            <person name="Yamagishi A."/>
            <person name="Oono Y."/>
            <person name="Narumi I."/>
        </authorList>
    </citation>
    <scope>NUCLEOTIDE SEQUENCE [LARGE SCALE GENOMIC DNA]</scope>
    <source>
        <strain evidence="3">TR0125</strain>
    </source>
</reference>
<accession>A0A2I9DID8</accession>
<dbReference type="PANTHER" id="PTHR33677">
    <property type="entry name" value="TRANSCRIPTIONAL REPRESSOR FRMR-RELATED"/>
    <property type="match status" value="1"/>
</dbReference>
<feature type="coiled-coil region" evidence="1">
    <location>
        <begin position="35"/>
        <end position="62"/>
    </location>
</feature>
<comment type="caution">
    <text evidence="2">The sequence shown here is derived from an EMBL/GenBank/DDBJ whole genome shotgun (WGS) entry which is preliminary data.</text>
</comment>
<proteinExistence type="predicted"/>
<dbReference type="Proteomes" id="UP000236569">
    <property type="component" value="Unassembled WGS sequence"/>
</dbReference>
<organism evidence="2 3">
    <name type="scientific">Deinococcus aerius</name>
    <dbReference type="NCBI Taxonomy" id="200253"/>
    <lineage>
        <taxon>Bacteria</taxon>
        <taxon>Thermotogati</taxon>
        <taxon>Deinococcota</taxon>
        <taxon>Deinococci</taxon>
        <taxon>Deinococcales</taxon>
        <taxon>Deinococcaceae</taxon>
        <taxon>Deinococcus</taxon>
    </lineage>
</organism>
<evidence type="ECO:0000313" key="3">
    <source>
        <dbReference type="Proteomes" id="UP000236569"/>
    </source>
</evidence>
<name>A0A2I9DID8_9DEIO</name>
<dbReference type="CDD" id="cd10148">
    <property type="entry name" value="CsoR-like_DUF156"/>
    <property type="match status" value="1"/>
</dbReference>
<keyword evidence="3" id="KW-1185">Reference proteome</keyword>
<dbReference type="EMBL" id="BFAG01000002">
    <property type="protein sequence ID" value="GBF04491.1"/>
    <property type="molecule type" value="Genomic_DNA"/>
</dbReference>